<dbReference type="InterPro" id="IPR051144">
    <property type="entry name" value="Formin_homology_domain"/>
</dbReference>
<dbReference type="PROSITE" id="PS51444">
    <property type="entry name" value="FH2"/>
    <property type="match status" value="1"/>
</dbReference>
<feature type="non-terminal residue" evidence="2">
    <location>
        <position position="210"/>
    </location>
</feature>
<protein>
    <submittedName>
        <fullName evidence="2">9161_t:CDS:1</fullName>
    </submittedName>
</protein>
<dbReference type="Gene3D" id="1.20.58.2220">
    <property type="entry name" value="Formin, FH2 domain"/>
    <property type="match status" value="1"/>
</dbReference>
<feature type="domain" description="FH2" evidence="1">
    <location>
        <begin position="3"/>
        <end position="210"/>
    </location>
</feature>
<comment type="caution">
    <text evidence="2">The sequence shown here is derived from an EMBL/GenBank/DDBJ whole genome shotgun (WGS) entry which is preliminary data.</text>
</comment>
<dbReference type="PANTHER" id="PTHR45733">
    <property type="entry name" value="FORMIN-J"/>
    <property type="match status" value="1"/>
</dbReference>
<sequence length="210" mass="24288">NSPISAVRPKVPLKQLFWSKIPANNINQTVWKDIPEIYISLRFDELDELFTKNTAVSSNKSKLDNANLIAKKPLVTTLLDFNRANNIAIMLARIKMPYSEVRDAVLELDDEKLTVENLRAIKQYVPSTEEIELVREYDGDLSNLGNAEKYIKEIMVIPRLSERLTCMIFRRRFEIEAEELLPDISILRDAHMELKNSEKFKKLLKTVLAI</sequence>
<name>A0A9N9J2M3_9GLOM</name>
<gene>
    <name evidence="2" type="ORF">ALEPTO_LOCUS13698</name>
</gene>
<evidence type="ECO:0000313" key="2">
    <source>
        <dbReference type="EMBL" id="CAG8761717.1"/>
    </source>
</evidence>
<evidence type="ECO:0000313" key="3">
    <source>
        <dbReference type="Proteomes" id="UP000789508"/>
    </source>
</evidence>
<proteinExistence type="predicted"/>
<keyword evidence="3" id="KW-1185">Reference proteome</keyword>
<dbReference type="PANTHER" id="PTHR45733:SF8">
    <property type="entry name" value="FORMIN-J"/>
    <property type="match status" value="1"/>
</dbReference>
<dbReference type="AlphaFoldDB" id="A0A9N9J2M3"/>
<accession>A0A9N9J2M3</accession>
<organism evidence="2 3">
    <name type="scientific">Ambispora leptoticha</name>
    <dbReference type="NCBI Taxonomy" id="144679"/>
    <lineage>
        <taxon>Eukaryota</taxon>
        <taxon>Fungi</taxon>
        <taxon>Fungi incertae sedis</taxon>
        <taxon>Mucoromycota</taxon>
        <taxon>Glomeromycotina</taxon>
        <taxon>Glomeromycetes</taxon>
        <taxon>Archaeosporales</taxon>
        <taxon>Ambisporaceae</taxon>
        <taxon>Ambispora</taxon>
    </lineage>
</organism>
<dbReference type="Proteomes" id="UP000789508">
    <property type="component" value="Unassembled WGS sequence"/>
</dbReference>
<dbReference type="OrthoDB" id="1668162at2759"/>
<dbReference type="InterPro" id="IPR042201">
    <property type="entry name" value="FH2_Formin_sf"/>
</dbReference>
<dbReference type="SUPFAM" id="SSF101447">
    <property type="entry name" value="Formin homology 2 domain (FH2 domain)"/>
    <property type="match status" value="1"/>
</dbReference>
<dbReference type="Pfam" id="PF02181">
    <property type="entry name" value="FH2"/>
    <property type="match status" value="1"/>
</dbReference>
<feature type="non-terminal residue" evidence="2">
    <location>
        <position position="1"/>
    </location>
</feature>
<reference evidence="2" key="1">
    <citation type="submission" date="2021-06" db="EMBL/GenBank/DDBJ databases">
        <authorList>
            <person name="Kallberg Y."/>
            <person name="Tangrot J."/>
            <person name="Rosling A."/>
        </authorList>
    </citation>
    <scope>NUCLEOTIDE SEQUENCE</scope>
    <source>
        <strain evidence="2">FL130A</strain>
    </source>
</reference>
<evidence type="ECO:0000259" key="1">
    <source>
        <dbReference type="PROSITE" id="PS51444"/>
    </source>
</evidence>
<dbReference type="InterPro" id="IPR015425">
    <property type="entry name" value="FH2_Formin"/>
</dbReference>
<dbReference type="EMBL" id="CAJVPS010046719">
    <property type="protein sequence ID" value="CAG8761717.1"/>
    <property type="molecule type" value="Genomic_DNA"/>
</dbReference>